<dbReference type="OrthoDB" id="10029313at2759"/>
<reference evidence="1 2" key="1">
    <citation type="submission" date="2018-11" db="EMBL/GenBank/DDBJ databases">
        <authorList>
            <consortium name="Pathogen Informatics"/>
        </authorList>
    </citation>
    <scope>NUCLEOTIDE SEQUENCE [LARGE SCALE GENOMIC DNA]</scope>
</reference>
<evidence type="ECO:0000313" key="2">
    <source>
        <dbReference type="Proteomes" id="UP000281553"/>
    </source>
</evidence>
<name>A0A3P7LZ15_DIBLA</name>
<accession>A0A3P7LZ15</accession>
<organism evidence="1 2">
    <name type="scientific">Dibothriocephalus latus</name>
    <name type="common">Fish tapeworm</name>
    <name type="synonym">Diphyllobothrium latum</name>
    <dbReference type="NCBI Taxonomy" id="60516"/>
    <lineage>
        <taxon>Eukaryota</taxon>
        <taxon>Metazoa</taxon>
        <taxon>Spiralia</taxon>
        <taxon>Lophotrochozoa</taxon>
        <taxon>Platyhelminthes</taxon>
        <taxon>Cestoda</taxon>
        <taxon>Eucestoda</taxon>
        <taxon>Diphyllobothriidea</taxon>
        <taxon>Diphyllobothriidae</taxon>
        <taxon>Dibothriocephalus</taxon>
    </lineage>
</organism>
<evidence type="ECO:0000313" key="1">
    <source>
        <dbReference type="EMBL" id="VDN22204.1"/>
    </source>
</evidence>
<protein>
    <submittedName>
        <fullName evidence="1">Uncharacterized protein</fullName>
    </submittedName>
</protein>
<proteinExistence type="predicted"/>
<gene>
    <name evidence="1" type="ORF">DILT_LOCUS14005</name>
</gene>
<keyword evidence="2" id="KW-1185">Reference proteome</keyword>
<dbReference type="Proteomes" id="UP000281553">
    <property type="component" value="Unassembled WGS sequence"/>
</dbReference>
<sequence length="230" mass="25886">MFPIVGPIQAHRVQINCQCKRLCVSQGAIHGAALKNKFHKLHNDVLVHNLSSKELTKAQIQVLKHEASFNTADAKPTYVIAAVESVINQTEATEETENLIQHQLSYLLMAHQPQDVLPTVERIALRALKAGRDIVIVPADKGRSTVILDRTDYLQKAKKLLEDRKFYVPCETNPIKKLTREINSTLMALENSGAMTPSDRRMARAQETALVRFYRLPKVHKEGTPLRPIV</sequence>
<dbReference type="AlphaFoldDB" id="A0A3P7LZ15"/>
<dbReference type="EMBL" id="UYRU01072394">
    <property type="protein sequence ID" value="VDN22204.1"/>
    <property type="molecule type" value="Genomic_DNA"/>
</dbReference>